<keyword evidence="4" id="KW-1185">Reference proteome</keyword>
<dbReference type="Proteomes" id="UP000182998">
    <property type="component" value="Unassembled WGS sequence"/>
</dbReference>
<accession>A0A098GI54</accession>
<organism evidence="1 3">
    <name type="scientific">Legionella micdadei</name>
    <name type="common">Tatlockia micdadei</name>
    <dbReference type="NCBI Taxonomy" id="451"/>
    <lineage>
        <taxon>Bacteria</taxon>
        <taxon>Pseudomonadati</taxon>
        <taxon>Pseudomonadota</taxon>
        <taxon>Gammaproteobacteria</taxon>
        <taxon>Legionellales</taxon>
        <taxon>Legionellaceae</taxon>
        <taxon>Legionella</taxon>
    </lineage>
</organism>
<evidence type="ECO:0000313" key="1">
    <source>
        <dbReference type="EMBL" id="CEG61662.1"/>
    </source>
</evidence>
<dbReference type="PATRIC" id="fig|451.8.peg.2887"/>
<dbReference type="HOGENOM" id="CLU_390768_0_0_6"/>
<proteinExistence type="predicted"/>
<dbReference type="EMBL" id="LN614830">
    <property type="protein sequence ID" value="CEG61662.1"/>
    <property type="molecule type" value="Genomic_DNA"/>
</dbReference>
<reference evidence="1" key="2">
    <citation type="submission" date="2014-09" db="EMBL/GenBank/DDBJ databases">
        <authorList>
            <person name="GOMEZ-VALERO Laura"/>
        </authorList>
    </citation>
    <scope>NUCLEOTIDE SEQUENCE</scope>
    <source>
        <strain evidence="1">ATCC33218</strain>
    </source>
</reference>
<reference evidence="2 4" key="3">
    <citation type="submission" date="2016-10" db="EMBL/GenBank/DDBJ databases">
        <authorList>
            <person name="Varghese N."/>
            <person name="Submissions S."/>
        </authorList>
    </citation>
    <scope>NUCLEOTIDE SEQUENCE [LARGE SCALE GENOMIC DNA]</scope>
    <source>
        <strain evidence="2 4">ATCC 33218</strain>
    </source>
</reference>
<dbReference type="Proteomes" id="UP000032414">
    <property type="component" value="Chromosome I"/>
</dbReference>
<dbReference type="AlphaFoldDB" id="A0A098GI54"/>
<dbReference type="KEGG" id="tmc:LMI_2394"/>
<dbReference type="EMBL" id="FMVN01000008">
    <property type="protein sequence ID" value="SCY48479.1"/>
    <property type="molecule type" value="Genomic_DNA"/>
</dbReference>
<protein>
    <submittedName>
        <fullName evidence="1">Uncharacterized protein</fullName>
    </submittedName>
</protein>
<sequence length="706" mass="82053">MYFKDWCFHVHGITLFSEARVIKSMFIPLLFQIDMGTKFVVDNRGYFCTLNGVYGVVFPKENYNLFIDNIRAEYQSIDSHEVNENHFRNYKNNYLYRLGLDDRREIKYNQPANISIIIDKKYVAEFFIHFGKYNPRPSFDCLTSTEVVEMPPIFLEDLKIQYYQSTLFSEKNLSTDLYALKAHEERLKHLLQQVYSNTYILDAANRLFLDYDNTRLPLTNEQACSAYALSLKVFAEINCYTLSPTDYCRFQIAATRLEAYDKLQTLRQSLKSDIVFLKYLREYCAKCLSQITTHAHGEFPSTDELAQEDKRFIIKLIQDNIDNLFWGNPHAFLQPDAFFTTLRFLPDDQNRSDTDEIVLEGGAKSNHFSIFRIIKVGILADGQLAGPDDTPHHFDYFKIENNLGSKSRGKNEETRTCFGTYITKLVPFFQNTQGEFVGLDIDPFAHPRFYQLIMEKTLRDLISIERLLLFYRAPYPGFGANNGTYSTVKSREAQDWVRLFQLRELLSGIPYDQAIRYFIRDPIDPSIRYEYFAHNQRGYLQEGGSCPIFSIKSFLDSIMGTDINSQHTNFGQQNDGSGLIYALRLALSRVRNRIIDIESLKIKGRNQEVYDLVRDFKRYLGVSGNIGGLSLGRIDRQVSYIKITDNVLKGKWYEFFAEYQQKHKPSLSSKPNFFAKPPLTGSVRILKRPHPASHRGEDLNTAKMRL</sequence>
<gene>
    <name evidence="1" type="ORF">LMI_2394</name>
    <name evidence="2" type="ORF">SAMN02982997_01871</name>
</gene>
<evidence type="ECO:0000313" key="2">
    <source>
        <dbReference type="EMBL" id="SCY48479.1"/>
    </source>
</evidence>
<name>A0A098GI54_LEGMI</name>
<dbReference type="OrthoDB" id="5652297at2"/>
<evidence type="ECO:0000313" key="4">
    <source>
        <dbReference type="Proteomes" id="UP000182998"/>
    </source>
</evidence>
<evidence type="ECO:0000313" key="3">
    <source>
        <dbReference type="Proteomes" id="UP000032414"/>
    </source>
</evidence>
<dbReference type="RefSeq" id="WP_045099864.1">
    <property type="nucleotide sequence ID" value="NZ_CP020614.1"/>
</dbReference>
<reference evidence="3" key="1">
    <citation type="submission" date="2014-09" db="EMBL/GenBank/DDBJ databases">
        <authorList>
            <person name="Gomez-Valero L."/>
        </authorList>
    </citation>
    <scope>NUCLEOTIDE SEQUENCE [LARGE SCALE GENOMIC DNA]</scope>
    <source>
        <strain evidence="3">ATCC33218</strain>
    </source>
</reference>